<dbReference type="AlphaFoldDB" id="A0A0N1N4Z9"/>
<evidence type="ECO:0000313" key="3">
    <source>
        <dbReference type="Proteomes" id="UP000031553"/>
    </source>
</evidence>
<organism evidence="2 3">
    <name type="scientific">Komagataeibacter intermedius AF2</name>
    <dbReference type="NCBI Taxonomy" id="1458464"/>
    <lineage>
        <taxon>Bacteria</taxon>
        <taxon>Pseudomonadati</taxon>
        <taxon>Pseudomonadota</taxon>
        <taxon>Alphaproteobacteria</taxon>
        <taxon>Acetobacterales</taxon>
        <taxon>Acetobacteraceae</taxon>
        <taxon>Komagataeibacter</taxon>
    </lineage>
</organism>
<feature type="compositionally biased region" description="Basic and acidic residues" evidence="1">
    <location>
        <begin position="65"/>
        <end position="77"/>
    </location>
</feature>
<name>A0A0N1N4Z9_9PROT</name>
<evidence type="ECO:0000313" key="2">
    <source>
        <dbReference type="EMBL" id="KPH86340.1"/>
    </source>
</evidence>
<accession>A0A0N1N4Z9</accession>
<proteinExistence type="predicted"/>
<comment type="caution">
    <text evidence="2">The sequence shown here is derived from an EMBL/GenBank/DDBJ whole genome shotgun (WGS) entry which is preliminary data.</text>
</comment>
<dbReference type="Proteomes" id="UP000031553">
    <property type="component" value="Unassembled WGS sequence"/>
</dbReference>
<reference evidence="2 3" key="1">
    <citation type="submission" date="2015-07" db="EMBL/GenBank/DDBJ databases">
        <title>Draft Genome Sequence of Komagataeibacter intermedius Strain AF2, Isolated from Kombucha Tea.</title>
        <authorList>
            <person name="Santos R.A."/>
            <person name="Berretta A.A."/>
            <person name="Barud H.S."/>
            <person name="Ribeiro S.J."/>
            <person name="Gonzalez-Garcia L.N."/>
            <person name="Zucchi T.D."/>
            <person name="Goldman G.H."/>
            <person name="Riano-Pachon D.M."/>
        </authorList>
    </citation>
    <scope>NUCLEOTIDE SEQUENCE [LARGE SCALE GENOMIC DNA]</scope>
    <source>
        <strain evidence="2 3">AF2</strain>
    </source>
</reference>
<protein>
    <submittedName>
        <fullName evidence="2">Uncharacterized protein</fullName>
    </submittedName>
</protein>
<dbReference type="EMBL" id="JUFX02000203">
    <property type="protein sequence ID" value="KPH86340.1"/>
    <property type="molecule type" value="Genomic_DNA"/>
</dbReference>
<sequence>MNGQDRCVQEKGHDALPPPWLDMIRYSWQNPLPVNVTGMKGAHAHAGQDPPFSRVLNVHDALLHDDPDKRRLNEAHRPHPFPQAGPA</sequence>
<evidence type="ECO:0000256" key="1">
    <source>
        <dbReference type="SAM" id="MobiDB-lite"/>
    </source>
</evidence>
<feature type="region of interest" description="Disordered" evidence="1">
    <location>
        <begin position="65"/>
        <end position="87"/>
    </location>
</feature>
<gene>
    <name evidence="2" type="ORF">GLUCOINTEAF2_0200760</name>
</gene>